<sequence length="133" mass="15908">MESKFIVVDFGLAFKEWEERQIRLTRWIDMVDDMLRKHESGYEIGLKRKEEEISKRNQLLNSLNKFLKLIRLLIKFNQILKQSRLVKLDQLLKLNEIIRQNQIIDLHLEVSSNRVIKCNDKAKGAMQWQQVSA</sequence>
<dbReference type="EMBL" id="CP101509">
    <property type="protein sequence ID" value="UTV30852.1"/>
    <property type="molecule type" value="Genomic_DNA"/>
</dbReference>
<name>A0ABY5GQQ1_9GAMM</name>
<organism evidence="1 2">
    <name type="scientific">Photobacterium atrarenae</name>
    <dbReference type="NCBI Taxonomy" id="865757"/>
    <lineage>
        <taxon>Bacteria</taxon>
        <taxon>Pseudomonadati</taxon>
        <taxon>Pseudomonadota</taxon>
        <taxon>Gammaproteobacteria</taxon>
        <taxon>Vibrionales</taxon>
        <taxon>Vibrionaceae</taxon>
        <taxon>Photobacterium</taxon>
    </lineage>
</organism>
<accession>A0ABY5GQQ1</accession>
<evidence type="ECO:0000313" key="1">
    <source>
        <dbReference type="EMBL" id="UTV30852.1"/>
    </source>
</evidence>
<dbReference type="RefSeq" id="WP_255392220.1">
    <property type="nucleotide sequence ID" value="NZ_CP101509.1"/>
</dbReference>
<protein>
    <submittedName>
        <fullName evidence="1">Uncharacterized protein</fullName>
    </submittedName>
</protein>
<dbReference type="Proteomes" id="UP001057998">
    <property type="component" value="Chromosome 2"/>
</dbReference>
<gene>
    <name evidence="1" type="ORF">NNL38_20055</name>
</gene>
<evidence type="ECO:0000313" key="2">
    <source>
        <dbReference type="Proteomes" id="UP001057998"/>
    </source>
</evidence>
<proteinExistence type="predicted"/>
<keyword evidence="2" id="KW-1185">Reference proteome</keyword>
<reference evidence="1" key="1">
    <citation type="submission" date="2022-07" db="EMBL/GenBank/DDBJ databases">
        <title>Genome sequencing of Photobacterium atrarenae GJH2-4.</title>
        <authorList>
            <person name="Park S.-J."/>
        </authorList>
    </citation>
    <scope>NUCLEOTIDE SEQUENCE</scope>
    <source>
        <strain evidence="1">GJH2-4</strain>
    </source>
</reference>